<evidence type="ECO:0000313" key="4">
    <source>
        <dbReference type="EMBL" id="EGB12779.1"/>
    </source>
</evidence>
<name>F0XWI8_AURAN</name>
<dbReference type="KEGG" id="aaf:AURANDRAFT_60845"/>
<dbReference type="PANTHER" id="PTHR24201">
    <property type="entry name" value="ANK_REP_REGION DOMAIN-CONTAINING PROTEIN"/>
    <property type="match status" value="1"/>
</dbReference>
<dbReference type="InterPro" id="IPR002110">
    <property type="entry name" value="Ankyrin_rpt"/>
</dbReference>
<dbReference type="AlphaFoldDB" id="F0XWI8"/>
<dbReference type="Pfam" id="PF12796">
    <property type="entry name" value="Ank_2"/>
    <property type="match status" value="1"/>
</dbReference>
<dbReference type="Pfam" id="PF00023">
    <property type="entry name" value="Ank"/>
    <property type="match status" value="1"/>
</dbReference>
<reference evidence="4 5" key="1">
    <citation type="journal article" date="2011" name="Proc. Natl. Acad. Sci. U.S.A.">
        <title>Niche of harmful alga Aureococcus anophagefferens revealed through ecogenomics.</title>
        <authorList>
            <person name="Gobler C.J."/>
            <person name="Berry D.L."/>
            <person name="Dyhrman S.T."/>
            <person name="Wilhelm S.W."/>
            <person name="Salamov A."/>
            <person name="Lobanov A.V."/>
            <person name="Zhang Y."/>
            <person name="Collier J.L."/>
            <person name="Wurch L.L."/>
            <person name="Kustka A.B."/>
            <person name="Dill B.D."/>
            <person name="Shah M."/>
            <person name="VerBerkmoes N.C."/>
            <person name="Kuo A."/>
            <person name="Terry A."/>
            <person name="Pangilinan J."/>
            <person name="Lindquist E.A."/>
            <person name="Lucas S."/>
            <person name="Paulsen I.T."/>
            <person name="Hattenrath-Lehmann T.K."/>
            <person name="Talmage S.C."/>
            <person name="Walker E.A."/>
            <person name="Koch F."/>
            <person name="Burson A.M."/>
            <person name="Marcoval M.A."/>
            <person name="Tang Y.Z."/>
            <person name="Lecleir G.R."/>
            <person name="Coyne K.J."/>
            <person name="Berg G.M."/>
            <person name="Bertrand E.M."/>
            <person name="Saito M.A."/>
            <person name="Gladyshev V.N."/>
            <person name="Grigoriev I.V."/>
        </authorList>
    </citation>
    <scope>NUCLEOTIDE SEQUENCE [LARGE SCALE GENOMIC DNA]</scope>
    <source>
        <strain evidence="5">CCMP 1984</strain>
    </source>
</reference>
<dbReference type="SUPFAM" id="SSF48403">
    <property type="entry name" value="Ankyrin repeat"/>
    <property type="match status" value="1"/>
</dbReference>
<keyword evidence="5" id="KW-1185">Reference proteome</keyword>
<accession>F0XWI8</accession>
<proteinExistence type="predicted"/>
<dbReference type="Proteomes" id="UP000002729">
    <property type="component" value="Unassembled WGS sequence"/>
</dbReference>
<dbReference type="InterPro" id="IPR050776">
    <property type="entry name" value="Ank_Repeat/CDKN_Inhibitor"/>
</dbReference>
<dbReference type="GO" id="GO:0005634">
    <property type="term" value="C:nucleus"/>
    <property type="evidence" value="ECO:0007669"/>
    <property type="project" value="TreeGrafter"/>
</dbReference>
<gene>
    <name evidence="4" type="ORF">AURANDRAFT_60845</name>
</gene>
<keyword evidence="1" id="KW-0677">Repeat</keyword>
<dbReference type="PRINTS" id="PR01415">
    <property type="entry name" value="ANKYRIN"/>
</dbReference>
<evidence type="ECO:0000256" key="3">
    <source>
        <dbReference type="PROSITE-ProRule" id="PRU00023"/>
    </source>
</evidence>
<dbReference type="PROSITE" id="PS50088">
    <property type="entry name" value="ANK_REPEAT"/>
    <property type="match status" value="1"/>
</dbReference>
<evidence type="ECO:0000313" key="5">
    <source>
        <dbReference type="Proteomes" id="UP000002729"/>
    </source>
</evidence>
<dbReference type="SMART" id="SM00248">
    <property type="entry name" value="ANK"/>
    <property type="match status" value="3"/>
</dbReference>
<dbReference type="GeneID" id="20223195"/>
<protein>
    <submittedName>
        <fullName evidence="4">Uncharacterized protein</fullName>
    </submittedName>
</protein>
<dbReference type="Gene3D" id="1.25.40.20">
    <property type="entry name" value="Ankyrin repeat-containing domain"/>
    <property type="match status" value="1"/>
</dbReference>
<dbReference type="OrthoDB" id="47198at2759"/>
<evidence type="ECO:0000256" key="1">
    <source>
        <dbReference type="ARBA" id="ARBA00022737"/>
    </source>
</evidence>
<dbReference type="PROSITE" id="PS50297">
    <property type="entry name" value="ANK_REP_REGION"/>
    <property type="match status" value="1"/>
</dbReference>
<dbReference type="PANTHER" id="PTHR24201:SF16">
    <property type="entry name" value="ANKYRIN-1-LIKE-RELATED"/>
    <property type="match status" value="1"/>
</dbReference>
<dbReference type="InParanoid" id="F0XWI8"/>
<dbReference type="EMBL" id="GL833120">
    <property type="protein sequence ID" value="EGB12779.1"/>
    <property type="molecule type" value="Genomic_DNA"/>
</dbReference>
<dbReference type="RefSeq" id="XP_009032421.1">
    <property type="nucleotide sequence ID" value="XM_009034173.1"/>
</dbReference>
<organism evidence="5">
    <name type="scientific">Aureococcus anophagefferens</name>
    <name type="common">Harmful bloom alga</name>
    <dbReference type="NCBI Taxonomy" id="44056"/>
    <lineage>
        <taxon>Eukaryota</taxon>
        <taxon>Sar</taxon>
        <taxon>Stramenopiles</taxon>
        <taxon>Ochrophyta</taxon>
        <taxon>Pelagophyceae</taxon>
        <taxon>Pelagomonadales</taxon>
        <taxon>Pelagomonadaceae</taxon>
        <taxon>Aureococcus</taxon>
    </lineage>
</organism>
<dbReference type="InterPro" id="IPR036770">
    <property type="entry name" value="Ankyrin_rpt-contain_sf"/>
</dbReference>
<keyword evidence="2 3" id="KW-0040">ANK repeat</keyword>
<dbReference type="eggNOG" id="KOG0504">
    <property type="taxonomic scope" value="Eukaryota"/>
</dbReference>
<sequence length="194" mass="20431">MASYADPAPVATFAGQNVWTAASDGQLEIVRVMIDSGAHRADEGDAQGYTCLHAASSYGHHDLLRYLLAQVAVDVNCKDEDGDTPLHVCEDVETAKILLDAGADPGAPNGAGQVPYEVAAEEERSEVAQYLADAHPGYARAGLTRPNLAGVTSGPDCESMTVTIEELAKACGEDGTVDVQMAMDQAQDGKRRRV</sequence>
<evidence type="ECO:0000256" key="2">
    <source>
        <dbReference type="ARBA" id="ARBA00023043"/>
    </source>
</evidence>
<feature type="repeat" description="ANK" evidence="3">
    <location>
        <begin position="47"/>
        <end position="80"/>
    </location>
</feature>